<dbReference type="EMBL" id="JABDTM020026070">
    <property type="protein sequence ID" value="KAH0812423.1"/>
    <property type="molecule type" value="Genomic_DNA"/>
</dbReference>
<protein>
    <submittedName>
        <fullName evidence="1">Uncharacterized protein</fullName>
    </submittedName>
</protein>
<reference evidence="1" key="1">
    <citation type="journal article" date="2020" name="J Insects Food Feed">
        <title>The yellow mealworm (Tenebrio molitor) genome: a resource for the emerging insects as food and feed industry.</title>
        <authorList>
            <person name="Eriksson T."/>
            <person name="Andere A."/>
            <person name="Kelstrup H."/>
            <person name="Emery V."/>
            <person name="Picard C."/>
        </authorList>
    </citation>
    <scope>NUCLEOTIDE SEQUENCE</scope>
    <source>
        <strain evidence="1">Stoneville</strain>
        <tissue evidence="1">Whole head</tissue>
    </source>
</reference>
<proteinExistence type="predicted"/>
<keyword evidence="2" id="KW-1185">Reference proteome</keyword>
<sequence>MKIFRRSYMSTFFSYWIGIVDPPQSIIADALKNRIGKRLFSGFHEIRSAGKRVNYAPGAPEFTVILVQFLSSFSFEFVERRRVKRCARGDNQRLVADFVAAIHPQRHHRGIHPLNLTVHRNRNSKFSQTHAGRAPMFSLDNCHFQLDRFEVLKDNGCKKWQTVGSVLPYGAARWVVDYCAVWVTAAGRKAAMWRLHKDRSLAEVCFAAATLLDSDQFQPLPVVQHIFPPSAFPESPNWSFSPSKFGLLAAAAAAIGRSPVTDLCQCHN</sequence>
<accession>A0A8J6LAT6</accession>
<name>A0A8J6LAT6_TENMO</name>
<comment type="caution">
    <text evidence="1">The sequence shown here is derived from an EMBL/GenBank/DDBJ whole genome shotgun (WGS) entry which is preliminary data.</text>
</comment>
<organism evidence="1 2">
    <name type="scientific">Tenebrio molitor</name>
    <name type="common">Yellow mealworm beetle</name>
    <dbReference type="NCBI Taxonomy" id="7067"/>
    <lineage>
        <taxon>Eukaryota</taxon>
        <taxon>Metazoa</taxon>
        <taxon>Ecdysozoa</taxon>
        <taxon>Arthropoda</taxon>
        <taxon>Hexapoda</taxon>
        <taxon>Insecta</taxon>
        <taxon>Pterygota</taxon>
        <taxon>Neoptera</taxon>
        <taxon>Endopterygota</taxon>
        <taxon>Coleoptera</taxon>
        <taxon>Polyphaga</taxon>
        <taxon>Cucujiformia</taxon>
        <taxon>Tenebrionidae</taxon>
        <taxon>Tenebrio</taxon>
    </lineage>
</organism>
<reference evidence="1" key="2">
    <citation type="submission" date="2021-08" db="EMBL/GenBank/DDBJ databases">
        <authorList>
            <person name="Eriksson T."/>
        </authorList>
    </citation>
    <scope>NUCLEOTIDE SEQUENCE</scope>
    <source>
        <strain evidence="1">Stoneville</strain>
        <tissue evidence="1">Whole head</tissue>
    </source>
</reference>
<evidence type="ECO:0000313" key="2">
    <source>
        <dbReference type="Proteomes" id="UP000719412"/>
    </source>
</evidence>
<gene>
    <name evidence="1" type="ORF">GEV33_010374</name>
</gene>
<dbReference type="Proteomes" id="UP000719412">
    <property type="component" value="Unassembled WGS sequence"/>
</dbReference>
<evidence type="ECO:0000313" key="1">
    <source>
        <dbReference type="EMBL" id="KAH0812423.1"/>
    </source>
</evidence>
<dbReference type="AlphaFoldDB" id="A0A8J6LAT6"/>